<evidence type="ECO:0000313" key="2">
    <source>
        <dbReference type="EMBL" id="CAJ1966110.1"/>
    </source>
</evidence>
<feature type="signal peptide" evidence="1">
    <location>
        <begin position="1"/>
        <end position="21"/>
    </location>
</feature>
<proteinExistence type="predicted"/>
<keyword evidence="1" id="KW-0732">Signal</keyword>
<evidence type="ECO:0000313" key="3">
    <source>
        <dbReference type="Proteomes" id="UP001295423"/>
    </source>
</evidence>
<reference evidence="2" key="1">
    <citation type="submission" date="2023-08" db="EMBL/GenBank/DDBJ databases">
        <authorList>
            <person name="Audoor S."/>
            <person name="Bilcke G."/>
        </authorList>
    </citation>
    <scope>NUCLEOTIDE SEQUENCE</scope>
</reference>
<gene>
    <name evidence="2" type="ORF">CYCCA115_LOCUS21693</name>
</gene>
<dbReference type="Proteomes" id="UP001295423">
    <property type="component" value="Unassembled WGS sequence"/>
</dbReference>
<feature type="chain" id="PRO_5042154957" description="Subtilisin" evidence="1">
    <location>
        <begin position="22"/>
        <end position="999"/>
    </location>
</feature>
<comment type="caution">
    <text evidence="2">The sequence shown here is derived from an EMBL/GenBank/DDBJ whole genome shotgun (WGS) entry which is preliminary data.</text>
</comment>
<accession>A0AAD2G8Z8</accession>
<organism evidence="2 3">
    <name type="scientific">Cylindrotheca closterium</name>
    <dbReference type="NCBI Taxonomy" id="2856"/>
    <lineage>
        <taxon>Eukaryota</taxon>
        <taxon>Sar</taxon>
        <taxon>Stramenopiles</taxon>
        <taxon>Ochrophyta</taxon>
        <taxon>Bacillariophyta</taxon>
        <taxon>Bacillariophyceae</taxon>
        <taxon>Bacillariophycidae</taxon>
        <taxon>Bacillariales</taxon>
        <taxon>Bacillariaceae</taxon>
        <taxon>Cylindrotheca</taxon>
    </lineage>
</organism>
<dbReference type="AlphaFoldDB" id="A0AAD2G8Z8"/>
<sequence length="999" mass="105040">MRLSTLFLIVLTTAPALSVHGQCMVCPDGPDSSAAGTPACTNLDTRYKNITFAEECAGIQMAFMPSCCPSQLATIAKDNACGWCTNGVSEFDAVVELPFSTESVTCGALMFGILGTQVDPDVCTFYNSIAPICCPNGEEFARCDFCPFGMDHPDVVLPSSDGSSCQDIKRYADLVFEGEMCENSLKPVETVCCPSTTDNFVCDYCSGGLEFPDNMLDDSIQCSELTLFSKLANETQCEDIKISEALCCPSSTTNSLPPVTEGDYCYLCGSAEVEMKRPEYQPFALGDSVMTEDDLMTCAQIEQDMNDDRQPGSSCMNAVGSFTLFFSPSICGCGGFEPPNACDICNGGTVNRAAMAPGQNFTCGEGIDFLKHTSAAFCASAEDVDLDEINAACCIYDDADADDGDGATNNSGAEIYGQCVTCPGGIEFPDATPNNSNGLTCSTIDTAYASVDEASCKQFQYITMPACCPSQIPFIAQGNACGWCPNGVTNLQGQVDLSAFQSDIVSCGEMMTVVASRDDQPGVCDIAQSTAEICCPGDSGGTGFDCEFCTMGVEFPDLVVPEAENLTCFQIEAAAKIANETICSTLVQPIEGECCPNSVIAPTDPPVTAMPAPTDMPVTMPTDFPIPTDPPCVFCPLGIETEEIDLSFLDILGLPIPGGLLGNFTCSDLQLSAALSPSLACDDDIILFENFCCPSTSGGYQCNWCPGDLGMEFPDRQVPLLGLDLPALTCTDILSFIPAVTTKETCSDYQTAESICCPTTVGAVQCDFCSGPGGLEFPDQSIDDSGLTCTDFASFALGAPNEDFCQNIEAAQGLCCPASSGVSLPPVAEGEYCYICGNADVVMTKPDYQPYAFGGAEDPDDLVTCAEIEALINEERGSEESCGSAIASFTFLFSPSICGCAGVEPPNVCGFCEGKSVKRDVVLPEENVTCGDAYDFVQHFTSSIACDGANTEFGEAERICCGDELEQGGGDGGSESAARSSGAGLFFVYASFVVGFVLP</sequence>
<keyword evidence="3" id="KW-1185">Reference proteome</keyword>
<dbReference type="EMBL" id="CAKOGP040002258">
    <property type="protein sequence ID" value="CAJ1966110.1"/>
    <property type="molecule type" value="Genomic_DNA"/>
</dbReference>
<evidence type="ECO:0000256" key="1">
    <source>
        <dbReference type="SAM" id="SignalP"/>
    </source>
</evidence>
<protein>
    <recommendedName>
        <fullName evidence="4">Subtilisin</fullName>
    </recommendedName>
</protein>
<name>A0AAD2G8Z8_9STRA</name>
<evidence type="ECO:0008006" key="4">
    <source>
        <dbReference type="Google" id="ProtNLM"/>
    </source>
</evidence>